<dbReference type="RefSeq" id="WP_378554020.1">
    <property type="nucleotide sequence ID" value="NZ_JBHSBA010000015.1"/>
</dbReference>
<name>A0ABV8LC82_9NOCA</name>
<keyword evidence="2" id="KW-1185">Reference proteome</keyword>
<gene>
    <name evidence="1" type="ORF">ACFOW8_25465</name>
</gene>
<accession>A0ABV8LC82</accession>
<proteinExistence type="predicted"/>
<evidence type="ECO:0000313" key="2">
    <source>
        <dbReference type="Proteomes" id="UP001595767"/>
    </source>
</evidence>
<reference evidence="2" key="1">
    <citation type="journal article" date="2019" name="Int. J. Syst. Evol. Microbiol.">
        <title>The Global Catalogue of Microorganisms (GCM) 10K type strain sequencing project: providing services to taxonomists for standard genome sequencing and annotation.</title>
        <authorList>
            <consortium name="The Broad Institute Genomics Platform"/>
            <consortium name="The Broad Institute Genome Sequencing Center for Infectious Disease"/>
            <person name="Wu L."/>
            <person name="Ma J."/>
        </authorList>
    </citation>
    <scope>NUCLEOTIDE SEQUENCE [LARGE SCALE GENOMIC DNA]</scope>
    <source>
        <strain evidence="2">CGMCC 4.7204</strain>
    </source>
</reference>
<organism evidence="1 2">
    <name type="scientific">Nocardia rhizosphaerae</name>
    <dbReference type="NCBI Taxonomy" id="1691571"/>
    <lineage>
        <taxon>Bacteria</taxon>
        <taxon>Bacillati</taxon>
        <taxon>Actinomycetota</taxon>
        <taxon>Actinomycetes</taxon>
        <taxon>Mycobacteriales</taxon>
        <taxon>Nocardiaceae</taxon>
        <taxon>Nocardia</taxon>
    </lineage>
</organism>
<dbReference type="EMBL" id="JBHSBA010000015">
    <property type="protein sequence ID" value="MFC4128278.1"/>
    <property type="molecule type" value="Genomic_DNA"/>
</dbReference>
<comment type="caution">
    <text evidence="1">The sequence shown here is derived from an EMBL/GenBank/DDBJ whole genome shotgun (WGS) entry which is preliminary data.</text>
</comment>
<evidence type="ECO:0000313" key="1">
    <source>
        <dbReference type="EMBL" id="MFC4128278.1"/>
    </source>
</evidence>
<sequence>MTMPRRYWIEFDIQHDSDARLWHGVGVTGFDVPDCLSMVAELFRIGPLPPVRRVTADISLAEPLPVNLGLGVPVWRGVWYPPVNLETGPTRSIDRRAAPSRYPAPVADLPGARGGANSRAEHTWWDEIPYIRGLRWPLMDSHSATYVGGFRLRVQQMRTAYGKDPTLGDMVRDALDFMIAWRPTPDDWFDPTGIRFADQRQLDEYLQAFRDFLFGDRAEPIDPPGRP</sequence>
<protein>
    <submittedName>
        <fullName evidence="1">Uncharacterized protein</fullName>
    </submittedName>
</protein>
<dbReference type="Proteomes" id="UP001595767">
    <property type="component" value="Unassembled WGS sequence"/>
</dbReference>